<dbReference type="PROSITE" id="PS51482">
    <property type="entry name" value="DEGV"/>
    <property type="match status" value="1"/>
</dbReference>
<proteinExistence type="predicted"/>
<keyword evidence="2" id="KW-1185">Reference proteome</keyword>
<dbReference type="Proteomes" id="UP001203665">
    <property type="component" value="Unassembled WGS sequence"/>
</dbReference>
<protein>
    <submittedName>
        <fullName evidence="1">DegV family protein</fullName>
    </submittedName>
</protein>
<name>A0ABT0XKE4_9BACI</name>
<evidence type="ECO:0000313" key="2">
    <source>
        <dbReference type="Proteomes" id="UP001203665"/>
    </source>
</evidence>
<evidence type="ECO:0000313" key="1">
    <source>
        <dbReference type="EMBL" id="MCM2675704.1"/>
    </source>
</evidence>
<dbReference type="EMBL" id="JAMQJY010000001">
    <property type="protein sequence ID" value="MCM2675704.1"/>
    <property type="molecule type" value="Genomic_DNA"/>
</dbReference>
<accession>A0ABT0XKE4</accession>
<sequence length="58" mass="6525">MKKTAIVTDSTAYISDETAKEQDIHIIPLNVVIGNEAYQELVDLGTEQFYQEMAAKLH</sequence>
<dbReference type="RefSeq" id="WP_251606783.1">
    <property type="nucleotide sequence ID" value="NZ_JAMQJY010000001.1"/>
</dbReference>
<comment type="caution">
    <text evidence="1">The sequence shown here is derived from an EMBL/GenBank/DDBJ whole genome shotgun (WGS) entry which is preliminary data.</text>
</comment>
<reference evidence="1" key="1">
    <citation type="submission" date="2022-06" db="EMBL/GenBank/DDBJ databases">
        <title>Alkalicoccobacillus porphyridii sp. nov., isolated from a marine red alga, Porphyridium purpureum and reclassification of Shouchella plakortidis and Shouchella gibsonii as Alkalicoccobacillus plakortidis comb. nov. and Alkalicoccobacillus gibsonii comb. nov.</title>
        <authorList>
            <person name="Kim K.H."/>
            <person name="Lee J.K."/>
            <person name="Han D.M."/>
            <person name="Baek J.H."/>
            <person name="Jeon C.O."/>
        </authorList>
    </citation>
    <scope>NUCLEOTIDE SEQUENCE</scope>
    <source>
        <strain evidence="1">DSM 19153</strain>
    </source>
</reference>
<organism evidence="1 2">
    <name type="scientific">Alkalicoccobacillus plakortidis</name>
    <dbReference type="NCBI Taxonomy" id="444060"/>
    <lineage>
        <taxon>Bacteria</taxon>
        <taxon>Bacillati</taxon>
        <taxon>Bacillota</taxon>
        <taxon>Bacilli</taxon>
        <taxon>Bacillales</taxon>
        <taxon>Bacillaceae</taxon>
        <taxon>Alkalicoccobacillus</taxon>
    </lineage>
</organism>
<dbReference type="Pfam" id="PF02645">
    <property type="entry name" value="DegV"/>
    <property type="match status" value="1"/>
</dbReference>
<gene>
    <name evidence="1" type="ORF">NDM98_09500</name>
</gene>
<dbReference type="InterPro" id="IPR003797">
    <property type="entry name" value="DegV"/>
</dbReference>
<dbReference type="SUPFAM" id="SSF82549">
    <property type="entry name" value="DAK1/DegV-like"/>
    <property type="match status" value="1"/>
</dbReference>
<dbReference type="Gene3D" id="3.40.50.10170">
    <property type="match status" value="1"/>
</dbReference>